<gene>
    <name evidence="2" type="ordered locus">RB5114</name>
</gene>
<dbReference type="Proteomes" id="UP000001025">
    <property type="component" value="Chromosome"/>
</dbReference>
<proteinExistence type="predicted"/>
<keyword evidence="3" id="KW-1185">Reference proteome</keyword>
<accession>Q7UGN3</accession>
<dbReference type="KEGG" id="rba:RB5114"/>
<reference evidence="2 3" key="1">
    <citation type="journal article" date="2003" name="Proc. Natl. Acad. Sci. U.S.A.">
        <title>Complete genome sequence of the marine planctomycete Pirellula sp. strain 1.</title>
        <authorList>
            <person name="Gloeckner F.O."/>
            <person name="Kube M."/>
            <person name="Bauer M."/>
            <person name="Teeling H."/>
            <person name="Lombardot T."/>
            <person name="Ludwig W."/>
            <person name="Gade D."/>
            <person name="Beck A."/>
            <person name="Borzym K."/>
            <person name="Heitmann K."/>
            <person name="Rabus R."/>
            <person name="Schlesner H."/>
            <person name="Amann R."/>
            <person name="Reinhardt R."/>
        </authorList>
    </citation>
    <scope>NUCLEOTIDE SEQUENCE [LARGE SCALE GENOMIC DNA]</scope>
    <source>
        <strain evidence="3">DSM 10527 / NCIMB 13988 / SH1</strain>
    </source>
</reference>
<dbReference type="STRING" id="243090.RB5114"/>
<protein>
    <submittedName>
        <fullName evidence="2">Uncharacterized protein</fullName>
    </submittedName>
</protein>
<organism evidence="2 3">
    <name type="scientific">Rhodopirellula baltica (strain DSM 10527 / NCIMB 13988 / SH1)</name>
    <dbReference type="NCBI Taxonomy" id="243090"/>
    <lineage>
        <taxon>Bacteria</taxon>
        <taxon>Pseudomonadati</taxon>
        <taxon>Planctomycetota</taxon>
        <taxon>Planctomycetia</taxon>
        <taxon>Pirellulales</taxon>
        <taxon>Pirellulaceae</taxon>
        <taxon>Rhodopirellula</taxon>
    </lineage>
</organism>
<name>Q7UGN3_RHOBA</name>
<dbReference type="EnsemblBacteria" id="CAD78296">
    <property type="protein sequence ID" value="CAD78296"/>
    <property type="gene ID" value="RB5114"/>
</dbReference>
<dbReference type="InParanoid" id="Q7UGN3"/>
<evidence type="ECO:0000256" key="1">
    <source>
        <dbReference type="SAM" id="MobiDB-lite"/>
    </source>
</evidence>
<dbReference type="HOGENOM" id="CLU_3332205_0_0_0"/>
<dbReference type="AlphaFoldDB" id="Q7UGN3"/>
<sequence length="38" mass="4328">MDAMKGQRKKESLQWLSTKRSSSCNRGGIGEAKRLLIY</sequence>
<feature type="compositionally biased region" description="Polar residues" evidence="1">
    <location>
        <begin position="14"/>
        <end position="25"/>
    </location>
</feature>
<dbReference type="EMBL" id="BX294141">
    <property type="protein sequence ID" value="CAD78296.1"/>
    <property type="molecule type" value="Genomic_DNA"/>
</dbReference>
<feature type="region of interest" description="Disordered" evidence="1">
    <location>
        <begin position="1"/>
        <end position="27"/>
    </location>
</feature>
<evidence type="ECO:0000313" key="2">
    <source>
        <dbReference type="EMBL" id="CAD78296.1"/>
    </source>
</evidence>
<evidence type="ECO:0000313" key="3">
    <source>
        <dbReference type="Proteomes" id="UP000001025"/>
    </source>
</evidence>